<dbReference type="PANTHER" id="PTHR38733">
    <property type="entry name" value="PROTEIN MCRC"/>
    <property type="match status" value="1"/>
</dbReference>
<name>A0A344J628_9GAMM</name>
<evidence type="ECO:0000313" key="2">
    <source>
        <dbReference type="Proteomes" id="UP000251842"/>
    </source>
</evidence>
<protein>
    <submittedName>
        <fullName evidence="1">Restriction endonuclease</fullName>
    </submittedName>
</protein>
<keyword evidence="1" id="KW-0255">Endonuclease</keyword>
<dbReference type="GO" id="GO:0004519">
    <property type="term" value="F:endonuclease activity"/>
    <property type="evidence" value="ECO:0007669"/>
    <property type="project" value="UniProtKB-KW"/>
</dbReference>
<accession>A0A344J628</accession>
<dbReference type="KEGG" id="lue:DCD74_07135"/>
<keyword evidence="2" id="KW-1185">Reference proteome</keyword>
<gene>
    <name evidence="1" type="ORF">DCD74_07135</name>
</gene>
<dbReference type="AlphaFoldDB" id="A0A344J628"/>
<dbReference type="Proteomes" id="UP000251842">
    <property type="component" value="Chromosome"/>
</dbReference>
<dbReference type="REBASE" id="257922">
    <property type="entry name" value="Lsp834McrBCP"/>
</dbReference>
<reference evidence="2" key="1">
    <citation type="submission" date="2018-05" db="EMBL/GenBank/DDBJ databases">
        <title>Luteimonas pekinense sp. nov., isolated from human Meibomian gland secretions, Beijing, China.</title>
        <authorList>
            <person name="Wen T."/>
            <person name="Bai H."/>
            <person name="Lv H."/>
        </authorList>
    </citation>
    <scope>NUCLEOTIDE SEQUENCE [LARGE SCALE GENOMIC DNA]</scope>
    <source>
        <strain evidence="2">83-4</strain>
    </source>
</reference>
<dbReference type="EMBL" id="CP029556">
    <property type="protein sequence ID" value="AXA84488.1"/>
    <property type="molecule type" value="Genomic_DNA"/>
</dbReference>
<dbReference type="PANTHER" id="PTHR38733:SF1">
    <property type="entry name" value="TYPE IV METHYL-DIRECTED RESTRICTION ENZYME ECOKMCRBC"/>
    <property type="match status" value="1"/>
</dbReference>
<proteinExistence type="predicted"/>
<dbReference type="RefSeq" id="WP_112926701.1">
    <property type="nucleotide sequence ID" value="NZ_CP029556.1"/>
</dbReference>
<dbReference type="Pfam" id="PF10117">
    <property type="entry name" value="McrBC"/>
    <property type="match status" value="1"/>
</dbReference>
<evidence type="ECO:0000313" key="1">
    <source>
        <dbReference type="EMBL" id="AXA84488.1"/>
    </source>
</evidence>
<keyword evidence="1" id="KW-0540">Nuclease</keyword>
<keyword evidence="1" id="KW-0378">Hydrolase</keyword>
<dbReference type="InterPro" id="IPR019292">
    <property type="entry name" value="McrC"/>
</dbReference>
<sequence length="432" mass="49512">MNTLITVREHARLTTAEVSPSAVNTAQVSKTAFEWLLAESARLRGGDNGARLVELESRRELRLDNYVGVLETPCGIRIEILPKALDAGDDRASSRNLLQKMLLRCLDIRPRQSGPAGLRVFDAPLSEWVAAQFLEAVDHLVKRGLRFDYHPVQEELRYLRGRLVVARQLRQPPGRDHFFQVEHDVFDADRPENRLIRSALDVIRKGTREPKNWRLAHELAHHLAEIPTSSNIREDFRRWRDDRLMAHYAPVRMWCSLILHEQMPLSVLGDYRGLSLLFPMEKVYEQHVGACLKQAVPAGFQLVPQASRQYLCSHMPAGTLEPKNWFELRPDFLITQGRKNRLILDAKWKLLDAEKTDSESKYGLSQGDFYQLYAYGQKYLGGNGQLILLYPKTERFAEPLPHFDFGDGLVLHALPFDLDTESQAWNLAAYLA</sequence>
<organism evidence="1 2">
    <name type="scientific">Solilutibacter oculi</name>
    <dbReference type="NCBI Taxonomy" id="2698682"/>
    <lineage>
        <taxon>Bacteria</taxon>
        <taxon>Pseudomonadati</taxon>
        <taxon>Pseudomonadota</taxon>
        <taxon>Gammaproteobacteria</taxon>
        <taxon>Lysobacterales</taxon>
        <taxon>Lysobacteraceae</taxon>
        <taxon>Solilutibacter</taxon>
    </lineage>
</organism>
<dbReference type="OrthoDB" id="307209at2"/>